<reference evidence="1 2" key="1">
    <citation type="submission" date="2018-06" db="EMBL/GenBank/DDBJ databases">
        <authorList>
            <consortium name="Pathogen Informatics"/>
            <person name="Doyle S."/>
        </authorList>
    </citation>
    <scope>NUCLEOTIDE SEQUENCE [LARGE SCALE GENOMIC DNA]</scope>
    <source>
        <strain evidence="1 2">NCTC11661</strain>
    </source>
</reference>
<dbReference type="EMBL" id="UFTJ01000001">
    <property type="protein sequence ID" value="SSZ46779.1"/>
    <property type="molecule type" value="Genomic_DNA"/>
</dbReference>
<evidence type="ECO:0000313" key="1">
    <source>
        <dbReference type="EMBL" id="SSZ46779.1"/>
    </source>
</evidence>
<name>A0A376BZ67_9FLAO</name>
<proteinExistence type="predicted"/>
<organism evidence="1 2">
    <name type="scientific">Bergeyella zoohelcum</name>
    <dbReference type="NCBI Taxonomy" id="1015"/>
    <lineage>
        <taxon>Bacteria</taxon>
        <taxon>Pseudomonadati</taxon>
        <taxon>Bacteroidota</taxon>
        <taxon>Flavobacteriia</taxon>
        <taxon>Flavobacteriales</taxon>
        <taxon>Weeksellaceae</taxon>
        <taxon>Bergeyella</taxon>
    </lineage>
</organism>
<dbReference type="AlphaFoldDB" id="A0A376BZ67"/>
<sequence length="116" mass="13260">MIYSHDLRDSYNVYESKYIDRWRLHQFGSNTFVDYDYSNVPIGYSENADWTGIKFGVTDTNGNPLSGYHTMKVTNTPCFPDPNAPNNDPVMNVYIHNGSVTGNMFTLGGSMWMVFH</sequence>
<protein>
    <submittedName>
        <fullName evidence="1">Uncharacterized protein</fullName>
    </submittedName>
</protein>
<dbReference type="Proteomes" id="UP000255515">
    <property type="component" value="Unassembled WGS sequence"/>
</dbReference>
<evidence type="ECO:0000313" key="2">
    <source>
        <dbReference type="Proteomes" id="UP000255515"/>
    </source>
</evidence>
<accession>A0A376BZ67</accession>
<gene>
    <name evidence="1" type="ORF">NCTC11661_00434</name>
</gene>
<dbReference type="RefSeq" id="WP_002686919.1">
    <property type="nucleotide sequence ID" value="NZ_UFTJ01000001.1"/>
</dbReference>